<dbReference type="InterPro" id="IPR039901">
    <property type="entry name" value="Kdotransferase"/>
</dbReference>
<evidence type="ECO:0000259" key="3">
    <source>
        <dbReference type="Pfam" id="PF04413"/>
    </source>
</evidence>
<dbReference type="InterPro" id="IPR007507">
    <property type="entry name" value="Glycos_transf_N"/>
</dbReference>
<feature type="compositionally biased region" description="Low complexity" evidence="2">
    <location>
        <begin position="66"/>
        <end position="78"/>
    </location>
</feature>
<dbReference type="GO" id="GO:0009245">
    <property type="term" value="P:lipid A biosynthetic process"/>
    <property type="evidence" value="ECO:0007669"/>
    <property type="project" value="TreeGrafter"/>
</dbReference>
<evidence type="ECO:0000313" key="5">
    <source>
        <dbReference type="Proteomes" id="UP000000361"/>
    </source>
</evidence>
<keyword evidence="4" id="KW-0808">Transferase</keyword>
<dbReference type="HOGENOM" id="CLU_441342_0_0_5"/>
<dbReference type="GO" id="GO:0005886">
    <property type="term" value="C:plasma membrane"/>
    <property type="evidence" value="ECO:0007669"/>
    <property type="project" value="TreeGrafter"/>
</dbReference>
<dbReference type="EMBL" id="CP000489">
    <property type="protein sequence ID" value="ABL70185.1"/>
    <property type="molecule type" value="Genomic_DNA"/>
</dbReference>
<organism evidence="4 5">
    <name type="scientific">Paracoccus denitrificans (strain Pd 1222)</name>
    <dbReference type="NCBI Taxonomy" id="318586"/>
    <lineage>
        <taxon>Bacteria</taxon>
        <taxon>Pseudomonadati</taxon>
        <taxon>Pseudomonadota</taxon>
        <taxon>Alphaproteobacteria</taxon>
        <taxon>Rhodobacterales</taxon>
        <taxon>Paracoccaceae</taxon>
        <taxon>Paracoccus</taxon>
    </lineage>
</organism>
<dbReference type="KEGG" id="pde:Pden_2093"/>
<dbReference type="PANTHER" id="PTHR42755">
    <property type="entry name" value="3-DEOXY-MANNO-OCTULOSONATE CYTIDYLYLTRANSFERASE"/>
    <property type="match status" value="1"/>
</dbReference>
<dbReference type="EnsemblBacteria" id="ABL70185">
    <property type="protein sequence ID" value="ABL70185"/>
    <property type="gene ID" value="Pden_2093"/>
</dbReference>
<evidence type="ECO:0000256" key="2">
    <source>
        <dbReference type="SAM" id="MobiDB-lite"/>
    </source>
</evidence>
<evidence type="ECO:0000313" key="4">
    <source>
        <dbReference type="EMBL" id="ABL70185.1"/>
    </source>
</evidence>
<feature type="region of interest" description="Disordered" evidence="2">
    <location>
        <begin position="134"/>
        <end position="176"/>
    </location>
</feature>
<dbReference type="STRING" id="318586.Pden_2093"/>
<feature type="domain" description="3-deoxy-D-manno-octulosonic-acid transferase N-terminal" evidence="3">
    <location>
        <begin position="243"/>
        <end position="401"/>
    </location>
</feature>
<sequence>MPAARTKTPSPMPKTRAASPGRPRPSQRHMGRRAGKRRQITAASAPQKGQEERTGSPFPATPRTLTTTLGSSGAAPSAGMSCLLRPPVHRKSQLRAILHKSALVPLRASARFAPQSEPRRTRWRSASTSFSVVNLSIPPGPSSATPRTSTSSASSRTMPKPTPRGRPRRSAPWTAPIPAISSPTCIGCATRSTRSARPRNWAAKPPRIAMSPADATASLALWLHLRRRAALASGPVEPVDAPQGEGPLVMLHLSEQADEPGQSVALVKALLARRPGLRFAFSGATLPPEALPAGLRAVTLPDLGDPAAAREVIRALQPRALLVLGDRLPASLISGMAERRLPIILGEARLVTYTRRGSWRGAVNRGLIGRITRVLAPDPTAAAAARQLGAPPDRIELTGPITETRPPLVANEAERRALAQILAGRHTWLAACPTLPEARLALAAHQAALHHNHRALLILAGLPPETIPGIRAEVEALGLAAVLRSDDEDPSPDDHVLIAEDTHEMGLWYRLAPVCFMGGTLLSGPGLAPRHPFEPAALGSAIIHGPITEAHGPEWVQLDGASAARLVADAVGLTRAVEDLSAPDQAAMLAGNAWSVSTGGAAVLRRIAEIVVEAMEDTR</sequence>
<accession>A1B3U1</accession>
<proteinExistence type="predicted"/>
<name>A1B3U1_PARDP</name>
<dbReference type="GO" id="GO:0009244">
    <property type="term" value="P:lipopolysaccharide core region biosynthetic process"/>
    <property type="evidence" value="ECO:0007669"/>
    <property type="project" value="UniProtKB-UniPathway"/>
</dbReference>
<dbReference type="Proteomes" id="UP000000361">
    <property type="component" value="Chromosome 1"/>
</dbReference>
<dbReference type="CAZy" id="GT30">
    <property type="family name" value="Glycosyltransferase Family 30"/>
</dbReference>
<dbReference type="Gene3D" id="3.40.50.2000">
    <property type="entry name" value="Glycogen Phosphorylase B"/>
    <property type="match status" value="2"/>
</dbReference>
<feature type="active site" description="Proton acceptor" evidence="1">
    <location>
        <position position="259"/>
    </location>
</feature>
<dbReference type="AlphaFoldDB" id="A1B3U1"/>
<feature type="compositionally biased region" description="Basic residues" evidence="2">
    <location>
        <begin position="25"/>
        <end position="39"/>
    </location>
</feature>
<dbReference type="GO" id="GO:0016740">
    <property type="term" value="F:transferase activity"/>
    <property type="evidence" value="ECO:0007669"/>
    <property type="project" value="UniProtKB-KW"/>
</dbReference>
<gene>
    <name evidence="4" type="ordered locus">Pden_2093</name>
</gene>
<keyword evidence="5" id="KW-1185">Reference proteome</keyword>
<feature type="region of interest" description="Disordered" evidence="2">
    <location>
        <begin position="1"/>
        <end position="78"/>
    </location>
</feature>
<dbReference type="eggNOG" id="COG1519">
    <property type="taxonomic scope" value="Bacteria"/>
</dbReference>
<dbReference type="PANTHER" id="PTHR42755:SF1">
    <property type="entry name" value="3-DEOXY-D-MANNO-OCTULOSONIC ACID TRANSFERASE, MITOCHONDRIAL-RELATED"/>
    <property type="match status" value="1"/>
</dbReference>
<protein>
    <submittedName>
        <fullName evidence="4">3-deoxy-D-manno-octulosonic-acid transferase-like protein</fullName>
    </submittedName>
</protein>
<feature type="compositionally biased region" description="Low complexity" evidence="2">
    <location>
        <begin position="142"/>
        <end position="157"/>
    </location>
</feature>
<dbReference type="UniPathway" id="UPA00958"/>
<dbReference type="SUPFAM" id="SSF53756">
    <property type="entry name" value="UDP-Glycosyltransferase/glycogen phosphorylase"/>
    <property type="match status" value="1"/>
</dbReference>
<evidence type="ECO:0000256" key="1">
    <source>
        <dbReference type="PIRSR" id="PIRSR639901-1"/>
    </source>
</evidence>
<reference evidence="5" key="1">
    <citation type="submission" date="2006-12" db="EMBL/GenBank/DDBJ databases">
        <title>Complete sequence of chromosome 1 of Paracoccus denitrificans PD1222.</title>
        <authorList>
            <person name="Copeland A."/>
            <person name="Lucas S."/>
            <person name="Lapidus A."/>
            <person name="Barry K."/>
            <person name="Detter J.C."/>
            <person name="Glavina del Rio T."/>
            <person name="Hammon N."/>
            <person name="Israni S."/>
            <person name="Dalin E."/>
            <person name="Tice H."/>
            <person name="Pitluck S."/>
            <person name="Munk A.C."/>
            <person name="Brettin T."/>
            <person name="Bruce D."/>
            <person name="Han C."/>
            <person name="Tapia R."/>
            <person name="Gilna P."/>
            <person name="Schmutz J."/>
            <person name="Larimer F."/>
            <person name="Land M."/>
            <person name="Hauser L."/>
            <person name="Kyrpides N."/>
            <person name="Lykidis A."/>
            <person name="Spiro S."/>
            <person name="Richardson D.J."/>
            <person name="Moir J.W.B."/>
            <person name="Ferguson S.J."/>
            <person name="van Spanning R.J.M."/>
            <person name="Richardson P."/>
        </authorList>
    </citation>
    <scope>NUCLEOTIDE SEQUENCE [LARGE SCALE GENOMIC DNA]</scope>
    <source>
        <strain evidence="5">Pd 1222</strain>
    </source>
</reference>
<dbReference type="Pfam" id="PF04413">
    <property type="entry name" value="Glycos_transf_N"/>
    <property type="match status" value="1"/>
</dbReference>